<dbReference type="Proteomes" id="UP000257706">
    <property type="component" value="Unassembled WGS sequence"/>
</dbReference>
<keyword evidence="1" id="KW-1133">Transmembrane helix</keyword>
<dbReference type="EMBL" id="LPZR01000013">
    <property type="protein sequence ID" value="KYO57591.1"/>
    <property type="molecule type" value="Genomic_DNA"/>
</dbReference>
<dbReference type="Pfam" id="PF07330">
    <property type="entry name" value="DUF1467"/>
    <property type="match status" value="1"/>
</dbReference>
<keyword evidence="1" id="KW-0812">Transmembrane</keyword>
<organism evidence="3 4">
    <name type="scientific">Tistrella mobilis</name>
    <dbReference type="NCBI Taxonomy" id="171437"/>
    <lineage>
        <taxon>Bacteria</taxon>
        <taxon>Pseudomonadati</taxon>
        <taxon>Pseudomonadota</taxon>
        <taxon>Alphaproteobacteria</taxon>
        <taxon>Geminicoccales</taxon>
        <taxon>Geminicoccaceae</taxon>
        <taxon>Tistrella</taxon>
    </lineage>
</organism>
<evidence type="ECO:0000313" key="5">
    <source>
        <dbReference type="Proteomes" id="UP000257706"/>
    </source>
</evidence>
<dbReference type="EMBL" id="DMAI01000449">
    <property type="protein sequence ID" value="HAE51131.1"/>
    <property type="molecule type" value="Genomic_DNA"/>
</dbReference>
<feature type="transmembrane region" description="Helical" evidence="1">
    <location>
        <begin position="6"/>
        <end position="27"/>
    </location>
</feature>
<dbReference type="RefSeq" id="WP_014745476.1">
    <property type="nucleotide sequence ID" value="NZ_CP121013.1"/>
</dbReference>
<name>A0A162LYP3_9PROT</name>
<dbReference type="InterPro" id="IPR009935">
    <property type="entry name" value="DUF1467"/>
</dbReference>
<evidence type="ECO:0000313" key="4">
    <source>
        <dbReference type="Proteomes" id="UP000075787"/>
    </source>
</evidence>
<protein>
    <submittedName>
        <fullName evidence="2">DUF1467 domain-containing protein</fullName>
    </submittedName>
</protein>
<reference evidence="3 4" key="1">
    <citation type="submission" date="2015-12" db="EMBL/GenBank/DDBJ databases">
        <title>Genome sequence of Tistrella mobilis MCCC 1A02139.</title>
        <authorList>
            <person name="Lu L."/>
            <person name="Lai Q."/>
            <person name="Shao Z."/>
            <person name="Qian P."/>
        </authorList>
    </citation>
    <scope>NUCLEOTIDE SEQUENCE [LARGE SCALE GENOMIC DNA]</scope>
    <source>
        <strain evidence="3 4">MCCC 1A02139</strain>
    </source>
</reference>
<evidence type="ECO:0000256" key="1">
    <source>
        <dbReference type="SAM" id="Phobius"/>
    </source>
</evidence>
<dbReference type="OMA" id="RMWIKAG"/>
<reference evidence="2 5" key="2">
    <citation type="journal article" date="2018" name="Nat. Biotechnol.">
        <title>A standardized bacterial taxonomy based on genome phylogeny substantially revises the tree of life.</title>
        <authorList>
            <person name="Parks D.H."/>
            <person name="Chuvochina M."/>
            <person name="Waite D.W."/>
            <person name="Rinke C."/>
            <person name="Skarshewski A."/>
            <person name="Chaumeil P.A."/>
            <person name="Hugenholtz P."/>
        </authorList>
    </citation>
    <scope>NUCLEOTIDE SEQUENCE [LARGE SCALE GENOMIC DNA]</scope>
    <source>
        <strain evidence="2">UBA8739</strain>
    </source>
</reference>
<proteinExistence type="predicted"/>
<dbReference type="Proteomes" id="UP000075787">
    <property type="component" value="Unassembled WGS sequence"/>
</dbReference>
<dbReference type="AlphaFoldDB" id="A0A162LYP3"/>
<evidence type="ECO:0000313" key="3">
    <source>
        <dbReference type="EMBL" id="KYO57591.1"/>
    </source>
</evidence>
<evidence type="ECO:0000313" key="2">
    <source>
        <dbReference type="EMBL" id="HAE51131.1"/>
    </source>
</evidence>
<keyword evidence="1" id="KW-0472">Membrane</keyword>
<sequence>MQSWFTAALVYVIVWWLLFFMVLPIGVRHDRKDEHAEASGAPRNPRMWIKAGATSLVAIAVTYGIDQLIRSGMLAGLVQ</sequence>
<gene>
    <name evidence="3" type="ORF">AUP44_02260</name>
    <name evidence="2" type="ORF">DCK97_27330</name>
</gene>
<comment type="caution">
    <text evidence="3">The sequence shown here is derived from an EMBL/GenBank/DDBJ whole genome shotgun (WGS) entry which is preliminary data.</text>
</comment>
<accession>A0A162LYP3</accession>
<dbReference type="GeneID" id="97241606"/>
<feature type="transmembrane region" description="Helical" evidence="1">
    <location>
        <begin position="47"/>
        <end position="65"/>
    </location>
</feature>